<evidence type="ECO:0000256" key="7">
    <source>
        <dbReference type="ARBA" id="ARBA00023065"/>
    </source>
</evidence>
<dbReference type="AlphaFoldDB" id="A0A916UTE7"/>
<dbReference type="InterPro" id="IPR050298">
    <property type="entry name" value="Gram-neg_bact_OMP"/>
</dbReference>
<sequence>MTLKATFLGISLLLCAASGHAQTSVTVYGRLNVAIESFRNSSDANGNNIAVNRLSNDRSVLGFRGAEDLGDGLHAIFQIEGTVSPDTGAGGIAARDTRIGLEGTKGTIFGGNWVTPYNGATSSLDPFYPTTAGYMSIMGNGSASTTDNVIDTSSFDRRQQNSLHYWTPAWRGYSAHIAHGFNEERPVNGAKPSLTSLAFVYDEGPVYVTIATERHHEYQGPGLNDSGAKIAFAYKFGETRIATIAEKLRYETSTGTLERKSYYVSLTHQFGNQEVRFGVARAADVTGDSTKRIGFMRKGEDTGATHLTLGYDYILSKRTSFFVYYTHLRNDRNGIYDLAINSLGVSPGSTIKGIATGIRHNF</sequence>
<evidence type="ECO:0000256" key="1">
    <source>
        <dbReference type="ARBA" id="ARBA00004571"/>
    </source>
</evidence>
<protein>
    <submittedName>
        <fullName evidence="13">Porin</fullName>
    </submittedName>
</protein>
<dbReference type="PRINTS" id="PR00184">
    <property type="entry name" value="NEISSPPORIN"/>
</dbReference>
<dbReference type="SUPFAM" id="SSF56935">
    <property type="entry name" value="Porins"/>
    <property type="match status" value="1"/>
</dbReference>
<dbReference type="GO" id="GO:0015288">
    <property type="term" value="F:porin activity"/>
    <property type="evidence" value="ECO:0007669"/>
    <property type="project" value="UniProtKB-KW"/>
</dbReference>
<dbReference type="InterPro" id="IPR033900">
    <property type="entry name" value="Gram_neg_porin_domain"/>
</dbReference>
<evidence type="ECO:0000256" key="6">
    <source>
        <dbReference type="ARBA" id="ARBA00022729"/>
    </source>
</evidence>
<dbReference type="CDD" id="cd00342">
    <property type="entry name" value="gram_neg_porins"/>
    <property type="match status" value="1"/>
</dbReference>
<evidence type="ECO:0000256" key="3">
    <source>
        <dbReference type="ARBA" id="ARBA00022448"/>
    </source>
</evidence>
<dbReference type="Gene3D" id="2.40.160.10">
    <property type="entry name" value="Porin"/>
    <property type="match status" value="1"/>
</dbReference>
<keyword evidence="9" id="KW-0472">Membrane</keyword>
<feature type="domain" description="Porin" evidence="12">
    <location>
        <begin position="12"/>
        <end position="332"/>
    </location>
</feature>
<comment type="subcellular location">
    <subcellularLocation>
        <location evidence="1">Cell outer membrane</location>
        <topology evidence="1">Multi-pass membrane protein</topology>
    </subcellularLocation>
</comment>
<keyword evidence="8" id="KW-0626">Porin</keyword>
<evidence type="ECO:0000313" key="13">
    <source>
        <dbReference type="EMBL" id="GGC85932.1"/>
    </source>
</evidence>
<evidence type="ECO:0000256" key="4">
    <source>
        <dbReference type="ARBA" id="ARBA00022452"/>
    </source>
</evidence>
<feature type="signal peptide" evidence="11">
    <location>
        <begin position="1"/>
        <end position="21"/>
    </location>
</feature>
<dbReference type="GO" id="GO:0046930">
    <property type="term" value="C:pore complex"/>
    <property type="evidence" value="ECO:0007669"/>
    <property type="project" value="UniProtKB-KW"/>
</dbReference>
<evidence type="ECO:0000256" key="5">
    <source>
        <dbReference type="ARBA" id="ARBA00022692"/>
    </source>
</evidence>
<evidence type="ECO:0000313" key="14">
    <source>
        <dbReference type="Proteomes" id="UP000637423"/>
    </source>
</evidence>
<accession>A0A916UTE7</accession>
<dbReference type="PANTHER" id="PTHR34501:SF9">
    <property type="entry name" value="MAJOR OUTER MEMBRANE PROTEIN P.IA"/>
    <property type="match status" value="1"/>
</dbReference>
<organism evidence="13 14">
    <name type="scientific">Undibacterium terreum</name>
    <dbReference type="NCBI Taxonomy" id="1224302"/>
    <lineage>
        <taxon>Bacteria</taxon>
        <taxon>Pseudomonadati</taxon>
        <taxon>Pseudomonadota</taxon>
        <taxon>Betaproteobacteria</taxon>
        <taxon>Burkholderiales</taxon>
        <taxon>Oxalobacteraceae</taxon>
        <taxon>Undibacterium</taxon>
    </lineage>
</organism>
<dbReference type="GO" id="GO:0006811">
    <property type="term" value="P:monoatomic ion transport"/>
    <property type="evidence" value="ECO:0007669"/>
    <property type="project" value="UniProtKB-KW"/>
</dbReference>
<name>A0A916UTE7_9BURK</name>
<dbReference type="PANTHER" id="PTHR34501">
    <property type="entry name" value="PROTEIN YDDL-RELATED"/>
    <property type="match status" value="1"/>
</dbReference>
<keyword evidence="14" id="KW-1185">Reference proteome</keyword>
<comment type="subunit">
    <text evidence="2">Homotrimer.</text>
</comment>
<dbReference type="GO" id="GO:0009279">
    <property type="term" value="C:cell outer membrane"/>
    <property type="evidence" value="ECO:0007669"/>
    <property type="project" value="UniProtKB-SubCell"/>
</dbReference>
<evidence type="ECO:0000256" key="9">
    <source>
        <dbReference type="ARBA" id="ARBA00023136"/>
    </source>
</evidence>
<reference evidence="13" key="1">
    <citation type="journal article" date="2014" name="Int. J. Syst. Evol. Microbiol.">
        <title>Complete genome sequence of Corynebacterium casei LMG S-19264T (=DSM 44701T), isolated from a smear-ripened cheese.</title>
        <authorList>
            <consortium name="US DOE Joint Genome Institute (JGI-PGF)"/>
            <person name="Walter F."/>
            <person name="Albersmeier A."/>
            <person name="Kalinowski J."/>
            <person name="Ruckert C."/>
        </authorList>
    </citation>
    <scope>NUCLEOTIDE SEQUENCE</scope>
    <source>
        <strain evidence="13">CGMCC 1.10998</strain>
    </source>
</reference>
<dbReference type="Pfam" id="PF13609">
    <property type="entry name" value="Porin_4"/>
    <property type="match status" value="1"/>
</dbReference>
<evidence type="ECO:0000256" key="10">
    <source>
        <dbReference type="ARBA" id="ARBA00023237"/>
    </source>
</evidence>
<keyword evidence="4" id="KW-1134">Transmembrane beta strand</keyword>
<gene>
    <name evidence="13" type="ORF">GCM10011396_36590</name>
</gene>
<dbReference type="InterPro" id="IPR002299">
    <property type="entry name" value="Porin_Neis"/>
</dbReference>
<reference evidence="13" key="2">
    <citation type="submission" date="2020-09" db="EMBL/GenBank/DDBJ databases">
        <authorList>
            <person name="Sun Q."/>
            <person name="Zhou Y."/>
        </authorList>
    </citation>
    <scope>NUCLEOTIDE SEQUENCE</scope>
    <source>
        <strain evidence="13">CGMCC 1.10998</strain>
    </source>
</reference>
<comment type="caution">
    <text evidence="13">The sequence shown here is derived from an EMBL/GenBank/DDBJ whole genome shotgun (WGS) entry which is preliminary data.</text>
</comment>
<keyword evidence="6 11" id="KW-0732">Signal</keyword>
<feature type="chain" id="PRO_5036765666" evidence="11">
    <location>
        <begin position="22"/>
        <end position="362"/>
    </location>
</feature>
<dbReference type="Proteomes" id="UP000637423">
    <property type="component" value="Unassembled WGS sequence"/>
</dbReference>
<evidence type="ECO:0000256" key="2">
    <source>
        <dbReference type="ARBA" id="ARBA00011233"/>
    </source>
</evidence>
<dbReference type="InterPro" id="IPR023614">
    <property type="entry name" value="Porin_dom_sf"/>
</dbReference>
<keyword evidence="10" id="KW-0998">Cell outer membrane</keyword>
<evidence type="ECO:0000256" key="11">
    <source>
        <dbReference type="SAM" id="SignalP"/>
    </source>
</evidence>
<dbReference type="EMBL" id="BMED01000003">
    <property type="protein sequence ID" value="GGC85932.1"/>
    <property type="molecule type" value="Genomic_DNA"/>
</dbReference>
<evidence type="ECO:0000256" key="8">
    <source>
        <dbReference type="ARBA" id="ARBA00023114"/>
    </source>
</evidence>
<dbReference type="RefSeq" id="WP_229751203.1">
    <property type="nucleotide sequence ID" value="NZ_BMED01000003.1"/>
</dbReference>
<keyword evidence="7" id="KW-0406">Ion transport</keyword>
<keyword evidence="3" id="KW-0813">Transport</keyword>
<keyword evidence="5" id="KW-0812">Transmembrane</keyword>
<evidence type="ECO:0000259" key="12">
    <source>
        <dbReference type="Pfam" id="PF13609"/>
    </source>
</evidence>
<proteinExistence type="predicted"/>